<dbReference type="Gene3D" id="3.60.21.10">
    <property type="match status" value="1"/>
</dbReference>
<dbReference type="PANTHER" id="PTHR31302:SF31">
    <property type="entry name" value="PHOSPHODIESTERASE YAEI"/>
    <property type="match status" value="1"/>
</dbReference>
<organism evidence="4 5">
    <name type="scientific">Paenibacillus profundus</name>
    <dbReference type="NCBI Taxonomy" id="1173085"/>
    <lineage>
        <taxon>Bacteria</taxon>
        <taxon>Bacillati</taxon>
        <taxon>Bacillota</taxon>
        <taxon>Bacilli</taxon>
        <taxon>Bacillales</taxon>
        <taxon>Paenibacillaceae</taxon>
        <taxon>Paenibacillus</taxon>
    </lineage>
</organism>
<dbReference type="Pfam" id="PF00149">
    <property type="entry name" value="Metallophos"/>
    <property type="match status" value="1"/>
</dbReference>
<evidence type="ECO:0000256" key="1">
    <source>
        <dbReference type="ARBA" id="ARBA00022723"/>
    </source>
</evidence>
<dbReference type="RefSeq" id="WP_233696934.1">
    <property type="nucleotide sequence ID" value="NZ_JAJNBZ010000008.1"/>
</dbReference>
<gene>
    <name evidence="4" type="ORF">LQV63_12420</name>
</gene>
<dbReference type="InterPro" id="IPR004843">
    <property type="entry name" value="Calcineurin-like_PHP"/>
</dbReference>
<feature type="domain" description="Calcineurin-like phosphoesterase" evidence="3">
    <location>
        <begin position="71"/>
        <end position="232"/>
    </location>
</feature>
<dbReference type="InterPro" id="IPR029052">
    <property type="entry name" value="Metallo-depent_PP-like"/>
</dbReference>
<evidence type="ECO:0000256" key="2">
    <source>
        <dbReference type="ARBA" id="ARBA00022801"/>
    </source>
</evidence>
<accession>A0ABS8YFY6</accession>
<name>A0ABS8YFY6_9BACL</name>
<evidence type="ECO:0000313" key="4">
    <source>
        <dbReference type="EMBL" id="MCE5170114.1"/>
    </source>
</evidence>
<dbReference type="SUPFAM" id="SSF56300">
    <property type="entry name" value="Metallo-dependent phosphatases"/>
    <property type="match status" value="1"/>
</dbReference>
<dbReference type="EMBL" id="JAJNBZ010000008">
    <property type="protein sequence ID" value="MCE5170114.1"/>
    <property type="molecule type" value="Genomic_DNA"/>
</dbReference>
<protein>
    <submittedName>
        <fullName evidence="4">Metallophosphoesterase</fullName>
    </submittedName>
</protein>
<keyword evidence="2" id="KW-0378">Hydrolase</keyword>
<dbReference type="Proteomes" id="UP001199916">
    <property type="component" value="Unassembled WGS sequence"/>
</dbReference>
<dbReference type="InterPro" id="IPR051158">
    <property type="entry name" value="Metallophosphoesterase_sf"/>
</dbReference>
<evidence type="ECO:0000259" key="3">
    <source>
        <dbReference type="Pfam" id="PF00149"/>
    </source>
</evidence>
<evidence type="ECO:0000313" key="5">
    <source>
        <dbReference type="Proteomes" id="UP001199916"/>
    </source>
</evidence>
<dbReference type="CDD" id="cd07385">
    <property type="entry name" value="MPP_YkuE_C"/>
    <property type="match status" value="1"/>
</dbReference>
<keyword evidence="1" id="KW-0479">Metal-binding</keyword>
<comment type="caution">
    <text evidence="4">The sequence shown here is derived from an EMBL/GenBank/DDBJ whole genome shotgun (WGS) entry which is preliminary data.</text>
</comment>
<proteinExistence type="predicted"/>
<keyword evidence="5" id="KW-1185">Reference proteome</keyword>
<sequence>MMVESLSRRNANQRPERSPGRRRFLRRLLGVMIGVPAAAAGYARFIEPFMLRQRTLHLSLPRLPQAFNGLTIAHLTDIHFGHHMSAERLQQVVDDIQAAEPDLICLMGDLVEDREVSVAQAIPVLRQLTAPLGKFAVLGNHDYERGMDLASEAFEASGFQVLKNESHLIERHGAVVAVAGIDDALKGIPDMNAALRGIAADTCSILLAHEPDWGKEALNYPIDLQLSGHSHGGQVRLPFFGPLLLPRLGTRYPDGLYELERTGGETRSLFIYTSRGIGTTVLPIRFSCPPEWTIITLSKS</sequence>
<reference evidence="4 5" key="1">
    <citation type="submission" date="2021-11" db="EMBL/GenBank/DDBJ databases">
        <title>Draft genome sequence of Paenibacillus profundus YoMME, a new Gram-positive bacteria with exoelectrogenic properties.</title>
        <authorList>
            <person name="Hubenova Y."/>
            <person name="Hubenova E."/>
            <person name="Manasiev Y."/>
            <person name="Peykov S."/>
            <person name="Mitov M."/>
        </authorList>
    </citation>
    <scope>NUCLEOTIDE SEQUENCE [LARGE SCALE GENOMIC DNA]</scope>
    <source>
        <strain evidence="4 5">YoMME</strain>
    </source>
</reference>
<dbReference type="PANTHER" id="PTHR31302">
    <property type="entry name" value="TRANSMEMBRANE PROTEIN WITH METALLOPHOSPHOESTERASE DOMAIN-RELATED"/>
    <property type="match status" value="1"/>
</dbReference>